<sequence>MYSTVHICIVVAKRPPARPTRRRMSPPCMCVCVCVCEDIPSIKFCFLFCSFFFGILLLYPRLMEYRTGIVWITVGNLINYSIVVLSVSFFLPWAPQAGAAAAAAVAVVVVAAVAAAVAAERQRTKKKCSEWVPWAS</sequence>
<feature type="transmembrane region" description="Helical" evidence="1">
    <location>
        <begin position="71"/>
        <end position="91"/>
    </location>
</feature>
<accession>A0A6G1JS52</accession>
<keyword evidence="1" id="KW-0812">Transmembrane</keyword>
<feature type="transmembrane region" description="Helical" evidence="1">
    <location>
        <begin position="97"/>
        <end position="119"/>
    </location>
</feature>
<reference evidence="2" key="1">
    <citation type="journal article" date="2020" name="Stud. Mycol.">
        <title>101 Dothideomycetes genomes: a test case for predicting lifestyles and emergence of pathogens.</title>
        <authorList>
            <person name="Haridas S."/>
            <person name="Albert R."/>
            <person name="Binder M."/>
            <person name="Bloem J."/>
            <person name="Labutti K."/>
            <person name="Salamov A."/>
            <person name="Andreopoulos B."/>
            <person name="Baker S."/>
            <person name="Barry K."/>
            <person name="Bills G."/>
            <person name="Bluhm B."/>
            <person name="Cannon C."/>
            <person name="Castanera R."/>
            <person name="Culley D."/>
            <person name="Daum C."/>
            <person name="Ezra D."/>
            <person name="Gonzalez J."/>
            <person name="Henrissat B."/>
            <person name="Kuo A."/>
            <person name="Liang C."/>
            <person name="Lipzen A."/>
            <person name="Lutzoni F."/>
            <person name="Magnuson J."/>
            <person name="Mondo S."/>
            <person name="Nolan M."/>
            <person name="Ohm R."/>
            <person name="Pangilinan J."/>
            <person name="Park H.-J."/>
            <person name="Ramirez L."/>
            <person name="Alfaro M."/>
            <person name="Sun H."/>
            <person name="Tritt A."/>
            <person name="Yoshinaga Y."/>
            <person name="Zwiers L.-H."/>
            <person name="Turgeon B."/>
            <person name="Goodwin S."/>
            <person name="Spatafora J."/>
            <person name="Crous P."/>
            <person name="Grigoriev I."/>
        </authorList>
    </citation>
    <scope>NUCLEOTIDE SEQUENCE</scope>
    <source>
        <strain evidence="2">CBS 279.74</strain>
    </source>
</reference>
<keyword evidence="1" id="KW-0472">Membrane</keyword>
<dbReference type="AlphaFoldDB" id="A0A6G1JS52"/>
<gene>
    <name evidence="2" type="ORF">K504DRAFT_182647</name>
</gene>
<evidence type="ECO:0000313" key="2">
    <source>
        <dbReference type="EMBL" id="KAF2703330.1"/>
    </source>
</evidence>
<protein>
    <submittedName>
        <fullName evidence="2">Uncharacterized protein</fullName>
    </submittedName>
</protein>
<feature type="transmembrane region" description="Helical" evidence="1">
    <location>
        <begin position="41"/>
        <end position="59"/>
    </location>
</feature>
<organism evidence="2 3">
    <name type="scientific">Pleomassaria siparia CBS 279.74</name>
    <dbReference type="NCBI Taxonomy" id="1314801"/>
    <lineage>
        <taxon>Eukaryota</taxon>
        <taxon>Fungi</taxon>
        <taxon>Dikarya</taxon>
        <taxon>Ascomycota</taxon>
        <taxon>Pezizomycotina</taxon>
        <taxon>Dothideomycetes</taxon>
        <taxon>Pleosporomycetidae</taxon>
        <taxon>Pleosporales</taxon>
        <taxon>Pleomassariaceae</taxon>
        <taxon>Pleomassaria</taxon>
    </lineage>
</organism>
<keyword evidence="3" id="KW-1185">Reference proteome</keyword>
<keyword evidence="1" id="KW-1133">Transmembrane helix</keyword>
<proteinExistence type="predicted"/>
<evidence type="ECO:0000313" key="3">
    <source>
        <dbReference type="Proteomes" id="UP000799428"/>
    </source>
</evidence>
<dbReference type="EMBL" id="MU005788">
    <property type="protein sequence ID" value="KAF2703330.1"/>
    <property type="molecule type" value="Genomic_DNA"/>
</dbReference>
<name>A0A6G1JS52_9PLEO</name>
<dbReference type="Proteomes" id="UP000799428">
    <property type="component" value="Unassembled WGS sequence"/>
</dbReference>
<evidence type="ECO:0000256" key="1">
    <source>
        <dbReference type="SAM" id="Phobius"/>
    </source>
</evidence>